<evidence type="ECO:0000313" key="5">
    <source>
        <dbReference type="Proteomes" id="UP000198406"/>
    </source>
</evidence>
<dbReference type="InterPro" id="IPR049227">
    <property type="entry name" value="DUF6824"/>
</dbReference>
<feature type="domain" description="DUF6824" evidence="3">
    <location>
        <begin position="97"/>
        <end position="181"/>
    </location>
</feature>
<dbReference type="InParanoid" id="A0A1Z5KTN7"/>
<feature type="compositionally biased region" description="Basic and acidic residues" evidence="1">
    <location>
        <begin position="1"/>
        <end position="14"/>
    </location>
</feature>
<keyword evidence="2" id="KW-0812">Transmembrane</keyword>
<dbReference type="AlphaFoldDB" id="A0A1Z5KTN7"/>
<accession>A0A1Z5KTN7</accession>
<gene>
    <name evidence="4" type="ORF">FisN_16Hu179</name>
</gene>
<proteinExistence type="predicted"/>
<feature type="transmembrane region" description="Helical" evidence="2">
    <location>
        <begin position="385"/>
        <end position="409"/>
    </location>
</feature>
<comment type="caution">
    <text evidence="4">The sequence shown here is derived from an EMBL/GenBank/DDBJ whole genome shotgun (WGS) entry which is preliminary data.</text>
</comment>
<keyword evidence="2" id="KW-1133">Transmembrane helix</keyword>
<name>A0A1Z5KTN7_FISSO</name>
<protein>
    <recommendedName>
        <fullName evidence="3">DUF6824 domain-containing protein</fullName>
    </recommendedName>
</protein>
<dbReference type="OrthoDB" id="48650at2759"/>
<evidence type="ECO:0000313" key="4">
    <source>
        <dbReference type="EMBL" id="GAX29381.1"/>
    </source>
</evidence>
<organism evidence="4 5">
    <name type="scientific">Fistulifera solaris</name>
    <name type="common">Oleaginous diatom</name>
    <dbReference type="NCBI Taxonomy" id="1519565"/>
    <lineage>
        <taxon>Eukaryota</taxon>
        <taxon>Sar</taxon>
        <taxon>Stramenopiles</taxon>
        <taxon>Ochrophyta</taxon>
        <taxon>Bacillariophyta</taxon>
        <taxon>Bacillariophyceae</taxon>
        <taxon>Bacillariophycidae</taxon>
        <taxon>Naviculales</taxon>
        <taxon>Naviculaceae</taxon>
        <taxon>Fistulifera</taxon>
    </lineage>
</organism>
<keyword evidence="5" id="KW-1185">Reference proteome</keyword>
<reference evidence="4 5" key="1">
    <citation type="journal article" date="2015" name="Plant Cell">
        <title>Oil accumulation by the oleaginous diatom Fistulifera solaris as revealed by the genome and transcriptome.</title>
        <authorList>
            <person name="Tanaka T."/>
            <person name="Maeda Y."/>
            <person name="Veluchamy A."/>
            <person name="Tanaka M."/>
            <person name="Abida H."/>
            <person name="Marechal E."/>
            <person name="Bowler C."/>
            <person name="Muto M."/>
            <person name="Sunaga Y."/>
            <person name="Tanaka M."/>
            <person name="Yoshino T."/>
            <person name="Taniguchi T."/>
            <person name="Fukuda Y."/>
            <person name="Nemoto M."/>
            <person name="Matsumoto M."/>
            <person name="Wong P.S."/>
            <person name="Aburatani S."/>
            <person name="Fujibuchi W."/>
        </authorList>
    </citation>
    <scope>NUCLEOTIDE SEQUENCE [LARGE SCALE GENOMIC DNA]</scope>
    <source>
        <strain evidence="4 5">JPCC DA0580</strain>
    </source>
</reference>
<evidence type="ECO:0000256" key="1">
    <source>
        <dbReference type="SAM" id="MobiDB-lite"/>
    </source>
</evidence>
<sequence length="445" mass="49160">MKCKPDDEQGKDLSIDQVNAKRQSEDDEDSSVAMVEEMLSSEYDTEEGGNLPAEHAPHPAPHTASHPAEQDLHPAPQPAKRWKKYPLKDITEPHEHDVLCGRGGHTNKHEGNKKYRKMVEGYKEKYIGLKKKKKTALAKEIVYAWKHQDPPGRFLKQDETGKWFEVVDKIARGKTSQALREKKPTKGKALREKEPKQDEFGDIDVFDEVQLTPSGEEVYLPNADFTAWVEPYSFATGNALGTTVSAPLYDRTKSPHHFLGVLAIDIALKALNRALETDNSTESIAQDCPTLELTQCELDSYRAALGGEESRCLLDICSADDLVETIATQCTDSSKHPDNLLANEDAKELSYEESTCCVNNNATDTGVCVGSELYVEDKDGLSKGAIAGIAVGGAVGLLCLLFVCFPNVWRKGQRRARNYLRASATHRTATGSTDCPSLMDSFSIM</sequence>
<dbReference type="Pfam" id="PF20710">
    <property type="entry name" value="DUF6824"/>
    <property type="match status" value="1"/>
</dbReference>
<evidence type="ECO:0000256" key="2">
    <source>
        <dbReference type="SAM" id="Phobius"/>
    </source>
</evidence>
<keyword evidence="2" id="KW-0472">Membrane</keyword>
<dbReference type="Proteomes" id="UP000198406">
    <property type="component" value="Unassembled WGS sequence"/>
</dbReference>
<dbReference type="EMBL" id="BDSP01000289">
    <property type="protein sequence ID" value="GAX29381.1"/>
    <property type="molecule type" value="Genomic_DNA"/>
</dbReference>
<feature type="region of interest" description="Disordered" evidence="1">
    <location>
        <begin position="1"/>
        <end position="82"/>
    </location>
</feature>
<evidence type="ECO:0000259" key="3">
    <source>
        <dbReference type="Pfam" id="PF20710"/>
    </source>
</evidence>
<dbReference type="Gene3D" id="3.30.450.20">
    <property type="entry name" value="PAS domain"/>
    <property type="match status" value="1"/>
</dbReference>